<reference evidence="2" key="1">
    <citation type="submission" date="2021-02" db="EMBL/GenBank/DDBJ databases">
        <title>Sequencing the genomes of 1000 actinobacteria strains.</title>
        <authorList>
            <person name="Klenk H.-P."/>
        </authorList>
    </citation>
    <scope>NUCLEOTIDE SEQUENCE</scope>
    <source>
        <strain evidence="2">DSM 22850</strain>
    </source>
</reference>
<dbReference type="RefSeq" id="WP_209706016.1">
    <property type="nucleotide sequence ID" value="NZ_JAFIDA010000001.1"/>
</dbReference>
<dbReference type="Proteomes" id="UP000675163">
    <property type="component" value="Unassembled WGS sequence"/>
</dbReference>
<feature type="region of interest" description="Disordered" evidence="1">
    <location>
        <begin position="86"/>
        <end position="120"/>
    </location>
</feature>
<name>A0A940PNI4_9MICO</name>
<organism evidence="2 3">
    <name type="scientific">Leucobacter exalbidus</name>
    <dbReference type="NCBI Taxonomy" id="662960"/>
    <lineage>
        <taxon>Bacteria</taxon>
        <taxon>Bacillati</taxon>
        <taxon>Actinomycetota</taxon>
        <taxon>Actinomycetes</taxon>
        <taxon>Micrococcales</taxon>
        <taxon>Microbacteriaceae</taxon>
        <taxon>Leucobacter</taxon>
    </lineage>
</organism>
<comment type="caution">
    <text evidence="2">The sequence shown here is derived from an EMBL/GenBank/DDBJ whole genome shotgun (WGS) entry which is preliminary data.</text>
</comment>
<evidence type="ECO:0000256" key="1">
    <source>
        <dbReference type="SAM" id="MobiDB-lite"/>
    </source>
</evidence>
<evidence type="ECO:0000313" key="3">
    <source>
        <dbReference type="Proteomes" id="UP000675163"/>
    </source>
</evidence>
<sequence>MSVVEDRVLVAVDAWLRWLPSWSPGHHRGRARVCRRCTGSPLLTAAGIGRDVPHQVTHALTTRMQRIIDRIVDDFTQQELPMLHAELTGEEQRASGGYDPSAGLEPEFDGLDPDPDPADGSQPYLFTLAGLAAEAQPPAPEPRPPLTAREREVLRAEIARADECAETVGNELCFALMAHRTRIETAIERFVEPQVQALLDELSAGLEPPQ</sequence>
<proteinExistence type="predicted"/>
<evidence type="ECO:0000313" key="2">
    <source>
        <dbReference type="EMBL" id="MBP1327232.1"/>
    </source>
</evidence>
<evidence type="ECO:0008006" key="4">
    <source>
        <dbReference type="Google" id="ProtNLM"/>
    </source>
</evidence>
<gene>
    <name evidence="2" type="ORF">JOF28_002464</name>
</gene>
<feature type="compositionally biased region" description="Acidic residues" evidence="1">
    <location>
        <begin position="106"/>
        <end position="117"/>
    </location>
</feature>
<accession>A0A940PNI4</accession>
<keyword evidence="3" id="KW-1185">Reference proteome</keyword>
<protein>
    <recommendedName>
        <fullName evidence="4">Spermidine/putrescine ABC transporter substrate-binding protein</fullName>
    </recommendedName>
</protein>
<dbReference type="EMBL" id="JAFIDA010000001">
    <property type="protein sequence ID" value="MBP1327232.1"/>
    <property type="molecule type" value="Genomic_DNA"/>
</dbReference>
<dbReference type="AlphaFoldDB" id="A0A940PNI4"/>